<evidence type="ECO:0000256" key="1">
    <source>
        <dbReference type="SAM" id="Coils"/>
    </source>
</evidence>
<proteinExistence type="predicted"/>
<keyword evidence="4" id="KW-1185">Reference proteome</keyword>
<feature type="signal peptide" evidence="2">
    <location>
        <begin position="1"/>
        <end position="18"/>
    </location>
</feature>
<reference evidence="3 4" key="1">
    <citation type="submission" date="2022-12" db="EMBL/GenBank/DDBJ databases">
        <title>Chromosome-level genome assembly of true bugs.</title>
        <authorList>
            <person name="Ma L."/>
            <person name="Li H."/>
        </authorList>
    </citation>
    <scope>NUCLEOTIDE SEQUENCE [LARGE SCALE GENOMIC DNA]</scope>
    <source>
        <strain evidence="3">Lab_2022b</strain>
    </source>
</reference>
<name>A0AAW1D3B0_9HEMI</name>
<evidence type="ECO:0000256" key="2">
    <source>
        <dbReference type="SAM" id="SignalP"/>
    </source>
</evidence>
<accession>A0AAW1D3B0</accession>
<dbReference type="Proteomes" id="UP001461498">
    <property type="component" value="Unassembled WGS sequence"/>
</dbReference>
<keyword evidence="1" id="KW-0175">Coiled coil</keyword>
<feature type="coiled-coil region" evidence="1">
    <location>
        <begin position="49"/>
        <end position="94"/>
    </location>
</feature>
<dbReference type="AlphaFoldDB" id="A0AAW1D3B0"/>
<feature type="chain" id="PRO_5043699207" evidence="2">
    <location>
        <begin position="19"/>
        <end position="288"/>
    </location>
</feature>
<keyword evidence="2" id="KW-0732">Signal</keyword>
<dbReference type="EMBL" id="JAPXFL010000006">
    <property type="protein sequence ID" value="KAK9505504.1"/>
    <property type="molecule type" value="Genomic_DNA"/>
</dbReference>
<organism evidence="3 4">
    <name type="scientific">Rhynocoris fuscipes</name>
    <dbReference type="NCBI Taxonomy" id="488301"/>
    <lineage>
        <taxon>Eukaryota</taxon>
        <taxon>Metazoa</taxon>
        <taxon>Ecdysozoa</taxon>
        <taxon>Arthropoda</taxon>
        <taxon>Hexapoda</taxon>
        <taxon>Insecta</taxon>
        <taxon>Pterygota</taxon>
        <taxon>Neoptera</taxon>
        <taxon>Paraneoptera</taxon>
        <taxon>Hemiptera</taxon>
        <taxon>Heteroptera</taxon>
        <taxon>Panheteroptera</taxon>
        <taxon>Cimicomorpha</taxon>
        <taxon>Reduviidae</taxon>
        <taxon>Harpactorinae</taxon>
        <taxon>Harpactorini</taxon>
        <taxon>Rhynocoris</taxon>
    </lineage>
</organism>
<evidence type="ECO:0000313" key="3">
    <source>
        <dbReference type="EMBL" id="KAK9505504.1"/>
    </source>
</evidence>
<protein>
    <submittedName>
        <fullName evidence="3">Uncharacterized protein</fullName>
    </submittedName>
</protein>
<sequence length="288" mass="33790">MFFLLPLIFAGATPFTTQSPYYTHATTQQPIIPSTTTISPEDTDISTLQTEIYKELDNYTNKVELLKNDLYRIVENLSNKKITIKEKLEKFKMKMINDEDIFQSGNDYDCRNYGRNCGNSNIKDECKKYLLDRNEYNKSIDILSNLIFFEFENNLHKLTSQLNEVTIKISSGKMSAFIKLNEENIMKAKNLSNIMENWKIDLFNEINDNLIEILRKTSTLRKLLIKLFENEQKFEENLMNDFIKLKYELGCCLKQFQFEIDGFPCNLQNLNTSLQSVNKTDIVFNFLK</sequence>
<gene>
    <name evidence="3" type="ORF">O3M35_009545</name>
</gene>
<comment type="caution">
    <text evidence="3">The sequence shown here is derived from an EMBL/GenBank/DDBJ whole genome shotgun (WGS) entry which is preliminary data.</text>
</comment>
<evidence type="ECO:0000313" key="4">
    <source>
        <dbReference type="Proteomes" id="UP001461498"/>
    </source>
</evidence>